<protein>
    <recommendedName>
        <fullName evidence="11">Imidazole glycerol phosphate synthase subunit HisF</fullName>
        <ecNumber evidence="11">4.3.2.10</ecNumber>
    </recommendedName>
    <alternativeName>
        <fullName evidence="11">IGP synthase cyclase subunit</fullName>
    </alternativeName>
    <alternativeName>
        <fullName evidence="11">IGP synthase subunit HisF</fullName>
    </alternativeName>
    <alternativeName>
        <fullName evidence="11">ImGP synthase subunit HisF</fullName>
        <shortName evidence="11">IGPS subunit HisF</shortName>
    </alternativeName>
</protein>
<keyword evidence="7 11" id="KW-0368">Histidine biosynthesis</keyword>
<reference evidence="13" key="2">
    <citation type="submission" date="2020-09" db="EMBL/GenBank/DDBJ databases">
        <authorList>
            <person name="Sun Q."/>
            <person name="Zhou Y."/>
        </authorList>
    </citation>
    <scope>NUCLEOTIDE SEQUENCE</scope>
    <source>
        <strain evidence="13">CGMCC 1.15454</strain>
    </source>
</reference>
<gene>
    <name evidence="11 13" type="primary">hisF</name>
    <name evidence="13" type="ORF">GCM10011409_22660</name>
</gene>
<proteinExistence type="inferred from homology"/>
<comment type="subcellular location">
    <subcellularLocation>
        <location evidence="1 11">Cytoplasm</location>
    </subcellularLocation>
</comment>
<dbReference type="CDD" id="cd04731">
    <property type="entry name" value="HisF"/>
    <property type="match status" value="1"/>
</dbReference>
<reference evidence="13" key="1">
    <citation type="journal article" date="2014" name="Int. J. Syst. Evol. Microbiol.">
        <title>Complete genome sequence of Corynebacterium casei LMG S-19264T (=DSM 44701T), isolated from a smear-ripened cheese.</title>
        <authorList>
            <consortium name="US DOE Joint Genome Institute (JGI-PGF)"/>
            <person name="Walter F."/>
            <person name="Albersmeier A."/>
            <person name="Kalinowski J."/>
            <person name="Ruckert C."/>
        </authorList>
    </citation>
    <scope>NUCLEOTIDE SEQUENCE</scope>
    <source>
        <strain evidence="13">CGMCC 1.15454</strain>
    </source>
</reference>
<dbReference type="Proteomes" id="UP000621492">
    <property type="component" value="Unassembled WGS sequence"/>
</dbReference>
<dbReference type="InterPro" id="IPR050064">
    <property type="entry name" value="IGPS_HisA/HisF"/>
</dbReference>
<dbReference type="Pfam" id="PF00977">
    <property type="entry name" value="His_biosynth"/>
    <property type="match status" value="1"/>
</dbReference>
<dbReference type="NCBIfam" id="TIGR00735">
    <property type="entry name" value="hisF"/>
    <property type="match status" value="1"/>
</dbReference>
<comment type="similarity">
    <text evidence="3 11 12">Belongs to the HisA/HisF family.</text>
</comment>
<feature type="active site" evidence="11">
    <location>
        <position position="130"/>
    </location>
</feature>
<dbReference type="InterPro" id="IPR013785">
    <property type="entry name" value="Aldolase_TIM"/>
</dbReference>
<comment type="catalytic activity">
    <reaction evidence="10 11">
        <text>5-[(5-phospho-1-deoxy-D-ribulos-1-ylimino)methylamino]-1-(5-phospho-beta-D-ribosyl)imidazole-4-carboxamide + L-glutamine = D-erythro-1-(imidazol-4-yl)glycerol 3-phosphate + 5-amino-1-(5-phospho-beta-D-ribosyl)imidazole-4-carboxamide + L-glutamate + H(+)</text>
        <dbReference type="Rhea" id="RHEA:24793"/>
        <dbReference type="ChEBI" id="CHEBI:15378"/>
        <dbReference type="ChEBI" id="CHEBI:29985"/>
        <dbReference type="ChEBI" id="CHEBI:58278"/>
        <dbReference type="ChEBI" id="CHEBI:58359"/>
        <dbReference type="ChEBI" id="CHEBI:58475"/>
        <dbReference type="ChEBI" id="CHEBI:58525"/>
        <dbReference type="EC" id="4.3.2.10"/>
    </reaction>
</comment>
<dbReference type="EMBL" id="BMJD01000016">
    <property type="protein sequence ID" value="GGB44545.1"/>
    <property type="molecule type" value="Genomic_DNA"/>
</dbReference>
<dbReference type="PANTHER" id="PTHR21235:SF2">
    <property type="entry name" value="IMIDAZOLE GLYCEROL PHOSPHATE SYNTHASE HISHF"/>
    <property type="match status" value="1"/>
</dbReference>
<evidence type="ECO:0000256" key="8">
    <source>
        <dbReference type="ARBA" id="ARBA00023239"/>
    </source>
</evidence>
<dbReference type="GO" id="GO:0000105">
    <property type="term" value="P:L-histidine biosynthetic process"/>
    <property type="evidence" value="ECO:0007669"/>
    <property type="project" value="UniProtKB-UniRule"/>
</dbReference>
<feature type="active site" evidence="11">
    <location>
        <position position="11"/>
    </location>
</feature>
<comment type="function">
    <text evidence="9 11">IGPS catalyzes the conversion of PRFAR and glutamine to IGP, AICAR and glutamate. The HisF subunit catalyzes the cyclization activity that produces IGP and AICAR from PRFAR using the ammonia provided by the HisH subunit.</text>
</comment>
<dbReference type="SUPFAM" id="SSF51366">
    <property type="entry name" value="Ribulose-phoshate binding barrel"/>
    <property type="match status" value="1"/>
</dbReference>
<evidence type="ECO:0000256" key="4">
    <source>
        <dbReference type="ARBA" id="ARBA00011152"/>
    </source>
</evidence>
<evidence type="ECO:0000256" key="2">
    <source>
        <dbReference type="ARBA" id="ARBA00005091"/>
    </source>
</evidence>
<accession>A0A9W5TXR7</accession>
<keyword evidence="8 11" id="KW-0456">Lyase</keyword>
<evidence type="ECO:0000256" key="12">
    <source>
        <dbReference type="RuleBase" id="RU003657"/>
    </source>
</evidence>
<keyword evidence="6 11" id="KW-0028">Amino-acid biosynthesis</keyword>
<dbReference type="FunFam" id="3.20.20.70:FF:000006">
    <property type="entry name" value="Imidazole glycerol phosphate synthase subunit HisF"/>
    <property type="match status" value="1"/>
</dbReference>
<dbReference type="GO" id="GO:0005737">
    <property type="term" value="C:cytoplasm"/>
    <property type="evidence" value="ECO:0007669"/>
    <property type="project" value="UniProtKB-SubCell"/>
</dbReference>
<dbReference type="GO" id="GO:0016829">
    <property type="term" value="F:lyase activity"/>
    <property type="evidence" value="ECO:0007669"/>
    <property type="project" value="UniProtKB-KW"/>
</dbReference>
<comment type="pathway">
    <text evidence="2 11">Amino-acid biosynthesis; L-histidine biosynthesis; L-histidine from 5-phospho-alpha-D-ribose 1-diphosphate: step 5/9.</text>
</comment>
<dbReference type="GO" id="GO:0000107">
    <property type="term" value="F:imidazoleglycerol-phosphate synthase activity"/>
    <property type="evidence" value="ECO:0007669"/>
    <property type="project" value="UniProtKB-UniRule"/>
</dbReference>
<keyword evidence="5 11" id="KW-0963">Cytoplasm</keyword>
<comment type="caution">
    <text evidence="13">The sequence shown here is derived from an EMBL/GenBank/DDBJ whole genome shotgun (WGS) entry which is preliminary data.</text>
</comment>
<dbReference type="AlphaFoldDB" id="A0A9W5TXR7"/>
<dbReference type="PANTHER" id="PTHR21235">
    <property type="entry name" value="IMIDAZOLE GLYCEROL PHOSPHATE SYNTHASE SUBUNIT HISF/H IGP SYNTHASE SUBUNIT HISF/H"/>
    <property type="match status" value="1"/>
</dbReference>
<name>A0A9W5TXR7_9BACI</name>
<dbReference type="HAMAP" id="MF_01013">
    <property type="entry name" value="HisF"/>
    <property type="match status" value="1"/>
</dbReference>
<organism evidence="13 14">
    <name type="scientific">Lentibacillus populi</name>
    <dbReference type="NCBI Taxonomy" id="1827502"/>
    <lineage>
        <taxon>Bacteria</taxon>
        <taxon>Bacillati</taxon>
        <taxon>Bacillota</taxon>
        <taxon>Bacilli</taxon>
        <taxon>Bacillales</taxon>
        <taxon>Bacillaceae</taxon>
        <taxon>Lentibacillus</taxon>
    </lineage>
</organism>
<dbReference type="Gene3D" id="3.20.20.70">
    <property type="entry name" value="Aldolase class I"/>
    <property type="match status" value="1"/>
</dbReference>
<comment type="subunit">
    <text evidence="4 11">Heterodimer of HisH and HisF.</text>
</comment>
<evidence type="ECO:0000256" key="1">
    <source>
        <dbReference type="ARBA" id="ARBA00004496"/>
    </source>
</evidence>
<dbReference type="EC" id="4.3.2.10" evidence="11"/>
<evidence type="ECO:0000256" key="10">
    <source>
        <dbReference type="ARBA" id="ARBA00047838"/>
    </source>
</evidence>
<dbReference type="RefSeq" id="WP_188725194.1">
    <property type="nucleotide sequence ID" value="NZ_BMJD01000016.1"/>
</dbReference>
<evidence type="ECO:0000256" key="9">
    <source>
        <dbReference type="ARBA" id="ARBA00025475"/>
    </source>
</evidence>
<evidence type="ECO:0000313" key="14">
    <source>
        <dbReference type="Proteomes" id="UP000621492"/>
    </source>
</evidence>
<evidence type="ECO:0000256" key="3">
    <source>
        <dbReference type="ARBA" id="ARBA00009667"/>
    </source>
</evidence>
<dbReference type="InterPro" id="IPR011060">
    <property type="entry name" value="RibuloseP-bd_barrel"/>
</dbReference>
<evidence type="ECO:0000256" key="5">
    <source>
        <dbReference type="ARBA" id="ARBA00022490"/>
    </source>
</evidence>
<evidence type="ECO:0000313" key="13">
    <source>
        <dbReference type="EMBL" id="GGB44545.1"/>
    </source>
</evidence>
<evidence type="ECO:0000256" key="11">
    <source>
        <dbReference type="HAMAP-Rule" id="MF_01013"/>
    </source>
</evidence>
<evidence type="ECO:0000256" key="6">
    <source>
        <dbReference type="ARBA" id="ARBA00022605"/>
    </source>
</evidence>
<keyword evidence="14" id="KW-1185">Reference proteome</keyword>
<dbReference type="InterPro" id="IPR004651">
    <property type="entry name" value="HisF"/>
</dbReference>
<evidence type="ECO:0000256" key="7">
    <source>
        <dbReference type="ARBA" id="ARBA00023102"/>
    </source>
</evidence>
<sequence length="257" mass="27430">MLAKRIIPCLDVDKGRVVKGKKFKQIRDVADPVELAKRYRSDGADELVFYDITASNEGRDIFVDIVERVATEINIPFTVGGGLRSVADINRVLRAGADKVSLNSAALKNPSLITEAAAKFGSQCIVLSIDAKRTSSGWSVFMNGGRVDMQIDAIAWAKRGAELGAGEIVVNAIDVDGVKNGFNVVLTKAIANAVTIPVVASGGAGEKAHFAEILNEGKADAALAASVFHYSEISIPDLKNYLAANGITMRREPSWTK</sequence>
<dbReference type="InterPro" id="IPR006062">
    <property type="entry name" value="His_biosynth"/>
</dbReference>